<dbReference type="InterPro" id="IPR001608">
    <property type="entry name" value="Ala_racemase_N"/>
</dbReference>
<feature type="domain" description="Alanine racemase N-terminal" evidence="3">
    <location>
        <begin position="29"/>
        <end position="232"/>
    </location>
</feature>
<dbReference type="InterPro" id="IPR029066">
    <property type="entry name" value="PLP-binding_barrel"/>
</dbReference>
<name>A0A3B1B8L1_9ZZZZ</name>
<organism evidence="4">
    <name type="scientific">hydrothermal vent metagenome</name>
    <dbReference type="NCBI Taxonomy" id="652676"/>
    <lineage>
        <taxon>unclassified sequences</taxon>
        <taxon>metagenomes</taxon>
        <taxon>ecological metagenomes</taxon>
    </lineage>
</organism>
<dbReference type="Pfam" id="PF01168">
    <property type="entry name" value="Ala_racemase_N"/>
    <property type="match status" value="1"/>
</dbReference>
<protein>
    <submittedName>
        <fullName evidence="4">UPF0001 protein YggS</fullName>
    </submittedName>
</protein>
<dbReference type="PANTHER" id="PTHR10146">
    <property type="entry name" value="PROLINE SYNTHETASE CO-TRANSCRIBED BACTERIAL HOMOLOG PROTEIN"/>
    <property type="match status" value="1"/>
</dbReference>
<dbReference type="Gene3D" id="3.20.20.10">
    <property type="entry name" value="Alanine racemase"/>
    <property type="match status" value="1"/>
</dbReference>
<dbReference type="PROSITE" id="PS01211">
    <property type="entry name" value="UPF0001"/>
    <property type="match status" value="1"/>
</dbReference>
<evidence type="ECO:0000313" key="4">
    <source>
        <dbReference type="EMBL" id="VAX01377.1"/>
    </source>
</evidence>
<dbReference type="AlphaFoldDB" id="A0A3B1B8L1"/>
<evidence type="ECO:0000259" key="3">
    <source>
        <dbReference type="Pfam" id="PF01168"/>
    </source>
</evidence>
<dbReference type="FunFam" id="3.20.20.10:FF:000018">
    <property type="entry name" value="Pyridoxal phosphate homeostasis protein"/>
    <property type="match status" value="1"/>
</dbReference>
<dbReference type="SUPFAM" id="SSF51419">
    <property type="entry name" value="PLP-binding barrel"/>
    <property type="match status" value="1"/>
</dbReference>
<sequence length="233" mass="26204">MTRNTIQNRINNVLSRIRDAENQFNREQNSVKLLVVSKTQTITAIEQAIAMGLSSFGESYLQDALPKIEHFAGLDKHQAIDWHFIGPIQSNKTAKIAQHFNWVHSVDRLSIAERLNKQRPNTLSKLNICIQVNIDNATQKSGIAAKDVLQFAQQTRMLPNLELRGLMAVPKPSSKFSEQRQAFRALFKLYETLKQHDFALDTLSMGMSSDLTAAIAEGSTLVRIGTDIFGLRL</sequence>
<gene>
    <name evidence="4" type="ORF">MNBD_GAMMA22-1933</name>
</gene>
<accession>A0A3B1B8L1</accession>
<dbReference type="PIRSF" id="PIRSF004848">
    <property type="entry name" value="YBL036c_PLPDEIII"/>
    <property type="match status" value="1"/>
</dbReference>
<proteinExistence type="inferred from homology"/>
<keyword evidence="1" id="KW-0663">Pyridoxal phosphate</keyword>
<dbReference type="PANTHER" id="PTHR10146:SF14">
    <property type="entry name" value="PYRIDOXAL PHOSPHATE HOMEOSTASIS PROTEIN"/>
    <property type="match status" value="1"/>
</dbReference>
<dbReference type="InterPro" id="IPR011078">
    <property type="entry name" value="PyrdxlP_homeostasis"/>
</dbReference>
<reference evidence="4" key="1">
    <citation type="submission" date="2018-06" db="EMBL/GenBank/DDBJ databases">
        <authorList>
            <person name="Zhirakovskaya E."/>
        </authorList>
    </citation>
    <scope>NUCLEOTIDE SEQUENCE</scope>
</reference>
<dbReference type="GO" id="GO:0030170">
    <property type="term" value="F:pyridoxal phosphate binding"/>
    <property type="evidence" value="ECO:0007669"/>
    <property type="project" value="InterPro"/>
</dbReference>
<evidence type="ECO:0000256" key="2">
    <source>
        <dbReference type="SAM" id="Coils"/>
    </source>
</evidence>
<dbReference type="CDD" id="cd06824">
    <property type="entry name" value="PLPDE_III_Yggs_like"/>
    <property type="match status" value="1"/>
</dbReference>
<feature type="coiled-coil region" evidence="2">
    <location>
        <begin position="3"/>
        <end position="30"/>
    </location>
</feature>
<keyword evidence="2" id="KW-0175">Coiled coil</keyword>
<dbReference type="NCBIfam" id="TIGR00044">
    <property type="entry name" value="YggS family pyridoxal phosphate-dependent enzyme"/>
    <property type="match status" value="1"/>
</dbReference>
<evidence type="ECO:0000256" key="1">
    <source>
        <dbReference type="ARBA" id="ARBA00022898"/>
    </source>
</evidence>
<dbReference type="HAMAP" id="MF_02087">
    <property type="entry name" value="PLP_homeostasis"/>
    <property type="match status" value="1"/>
</dbReference>
<dbReference type="EMBL" id="UOFS01000049">
    <property type="protein sequence ID" value="VAX01377.1"/>
    <property type="molecule type" value="Genomic_DNA"/>
</dbReference>